<evidence type="ECO:0000313" key="1">
    <source>
        <dbReference type="EMBL" id="GBM11762.1"/>
    </source>
</evidence>
<dbReference type="EMBL" id="BGPR01088559">
    <property type="protein sequence ID" value="GBM11762.1"/>
    <property type="molecule type" value="Genomic_DNA"/>
</dbReference>
<dbReference type="AlphaFoldDB" id="A0A4Y2D4R4"/>
<evidence type="ECO:0000313" key="2">
    <source>
        <dbReference type="Proteomes" id="UP000499080"/>
    </source>
</evidence>
<gene>
    <name evidence="1" type="ORF">AVEN_165946_1</name>
</gene>
<protein>
    <submittedName>
        <fullName evidence="1">Uncharacterized protein</fullName>
    </submittedName>
</protein>
<keyword evidence="2" id="KW-1185">Reference proteome</keyword>
<proteinExistence type="predicted"/>
<name>A0A4Y2D4R4_ARAVE</name>
<organism evidence="1 2">
    <name type="scientific">Araneus ventricosus</name>
    <name type="common">Orbweaver spider</name>
    <name type="synonym">Epeira ventricosa</name>
    <dbReference type="NCBI Taxonomy" id="182803"/>
    <lineage>
        <taxon>Eukaryota</taxon>
        <taxon>Metazoa</taxon>
        <taxon>Ecdysozoa</taxon>
        <taxon>Arthropoda</taxon>
        <taxon>Chelicerata</taxon>
        <taxon>Arachnida</taxon>
        <taxon>Araneae</taxon>
        <taxon>Araneomorphae</taxon>
        <taxon>Entelegynae</taxon>
        <taxon>Araneoidea</taxon>
        <taxon>Araneidae</taxon>
        <taxon>Araneus</taxon>
    </lineage>
</organism>
<comment type="caution">
    <text evidence="1">The sequence shown here is derived from an EMBL/GenBank/DDBJ whole genome shotgun (WGS) entry which is preliminary data.</text>
</comment>
<reference evidence="1 2" key="1">
    <citation type="journal article" date="2019" name="Sci. Rep.">
        <title>Orb-weaving spider Araneus ventricosus genome elucidates the spidroin gene catalogue.</title>
        <authorList>
            <person name="Kono N."/>
            <person name="Nakamura H."/>
            <person name="Ohtoshi R."/>
            <person name="Moran D.A.P."/>
            <person name="Shinohara A."/>
            <person name="Yoshida Y."/>
            <person name="Fujiwara M."/>
            <person name="Mori M."/>
            <person name="Tomita M."/>
            <person name="Arakawa K."/>
        </authorList>
    </citation>
    <scope>NUCLEOTIDE SEQUENCE [LARGE SCALE GENOMIC DNA]</scope>
</reference>
<dbReference type="Proteomes" id="UP000499080">
    <property type="component" value="Unassembled WGS sequence"/>
</dbReference>
<sequence length="32" mass="3401">MVLSVLGFPVRVVSVGDTTRPNDQTLRGGECP</sequence>
<accession>A0A4Y2D4R4</accession>
<feature type="non-terminal residue" evidence="1">
    <location>
        <position position="32"/>
    </location>
</feature>